<comment type="caution">
    <text evidence="1">The sequence shown here is derived from an EMBL/GenBank/DDBJ whole genome shotgun (WGS) entry which is preliminary data.</text>
</comment>
<dbReference type="RefSeq" id="WP_271350434.1">
    <property type="nucleotide sequence ID" value="NZ_JAQJVI010000003.1"/>
</dbReference>
<reference evidence="1 2" key="1">
    <citation type="submission" date="2023-01" db="EMBL/GenBank/DDBJ databases">
        <title>Effects of deletion of Siderophore biosynthase gene in Pseudomonas fragi on quorum sensing and spoliage ability.</title>
        <authorList>
            <person name="Cui F."/>
            <person name="Wang D."/>
            <person name="Liu J."/>
            <person name="Wang Q."/>
            <person name="Li T."/>
            <person name="Li J."/>
        </authorList>
    </citation>
    <scope>NUCLEOTIDE SEQUENCE [LARGE SCALE GENOMIC DNA]</scope>
    <source>
        <strain evidence="1 2">MS-10</strain>
    </source>
</reference>
<dbReference type="EMBL" id="JAQJVI010000003">
    <property type="protein sequence ID" value="MDA7021134.1"/>
    <property type="molecule type" value="Genomic_DNA"/>
</dbReference>
<protein>
    <submittedName>
        <fullName evidence="1">Uncharacterized protein</fullName>
    </submittedName>
</protein>
<sequence length="113" mass="12680">MHLCVEFRHHFLFTYSISPIEGSDNAAKTADKVRKGIANIASPDWVKLSTVETTFSGRVTLTAETVCEKREEARDIIDRELRGVIDSYKARCDIRANISILVDGLGPRMDIII</sequence>
<evidence type="ECO:0000313" key="1">
    <source>
        <dbReference type="EMBL" id="MDA7021134.1"/>
    </source>
</evidence>
<name>A0ABT4WP55_PSEFR</name>
<organism evidence="1 2">
    <name type="scientific">Pseudomonas fragi</name>
    <dbReference type="NCBI Taxonomy" id="296"/>
    <lineage>
        <taxon>Bacteria</taxon>
        <taxon>Pseudomonadati</taxon>
        <taxon>Pseudomonadota</taxon>
        <taxon>Gammaproteobacteria</taxon>
        <taxon>Pseudomonadales</taxon>
        <taxon>Pseudomonadaceae</taxon>
        <taxon>Pseudomonas</taxon>
    </lineage>
</organism>
<evidence type="ECO:0000313" key="2">
    <source>
        <dbReference type="Proteomes" id="UP001212337"/>
    </source>
</evidence>
<keyword evidence="2" id="KW-1185">Reference proteome</keyword>
<accession>A0ABT4WP55</accession>
<proteinExistence type="predicted"/>
<gene>
    <name evidence="1" type="ORF">PI499_04470</name>
</gene>
<dbReference type="Proteomes" id="UP001212337">
    <property type="component" value="Unassembled WGS sequence"/>
</dbReference>